<dbReference type="EMBL" id="JBHLVZ010000005">
    <property type="protein sequence ID" value="MFC0385315.1"/>
    <property type="molecule type" value="Genomic_DNA"/>
</dbReference>
<dbReference type="RefSeq" id="WP_377049464.1">
    <property type="nucleotide sequence ID" value="NZ_JBHLVZ010000005.1"/>
</dbReference>
<dbReference type="Proteomes" id="UP001589789">
    <property type="component" value="Unassembled WGS sequence"/>
</dbReference>
<dbReference type="Pfam" id="PF06707">
    <property type="entry name" value="DUF1194"/>
    <property type="match status" value="1"/>
</dbReference>
<gene>
    <name evidence="2" type="ORF">ACFFIC_07075</name>
</gene>
<accession>A0ABV6IRG1</accession>
<evidence type="ECO:0000256" key="1">
    <source>
        <dbReference type="SAM" id="SignalP"/>
    </source>
</evidence>
<sequence>MQRRYLLRLSGAGVLAAPAILRGARAAVPARAQPPGDGPQAVDVELILAVDVSRSIDADEHEAQMRGYASAFRDPEVIRSISGGGIGAIACTLFTWSDADSQDSLVPWTRIADEASAHRFAQALDAAPRRTGSYTSISGAMEHATRLYAEGLFEGTRKVLDISGDGMNNSGRRLEPVRARMIEDGIIMNGLAVLDRAPPPGSASALEDYYRDEVIGGPGAFLVVAEGFESFGRAVRRKIAREIAGIGGATRFAGLPRVDRVAA</sequence>
<proteinExistence type="predicted"/>
<dbReference type="InterPro" id="IPR036465">
    <property type="entry name" value="vWFA_dom_sf"/>
</dbReference>
<dbReference type="SUPFAM" id="SSF53300">
    <property type="entry name" value="vWA-like"/>
    <property type="match status" value="1"/>
</dbReference>
<organism evidence="2 3">
    <name type="scientific">Muricoccus vinaceus</name>
    <dbReference type="NCBI Taxonomy" id="424704"/>
    <lineage>
        <taxon>Bacteria</taxon>
        <taxon>Pseudomonadati</taxon>
        <taxon>Pseudomonadota</taxon>
        <taxon>Alphaproteobacteria</taxon>
        <taxon>Acetobacterales</taxon>
        <taxon>Roseomonadaceae</taxon>
        <taxon>Muricoccus</taxon>
    </lineage>
</organism>
<name>A0ABV6IRG1_9PROT</name>
<dbReference type="Gene3D" id="3.40.50.410">
    <property type="entry name" value="von Willebrand factor, type A domain"/>
    <property type="match status" value="1"/>
</dbReference>
<evidence type="ECO:0000313" key="2">
    <source>
        <dbReference type="EMBL" id="MFC0385315.1"/>
    </source>
</evidence>
<comment type="caution">
    <text evidence="2">The sequence shown here is derived from an EMBL/GenBank/DDBJ whole genome shotgun (WGS) entry which is preliminary data.</text>
</comment>
<evidence type="ECO:0000313" key="3">
    <source>
        <dbReference type="Proteomes" id="UP001589789"/>
    </source>
</evidence>
<reference evidence="2 3" key="1">
    <citation type="submission" date="2024-09" db="EMBL/GenBank/DDBJ databases">
        <authorList>
            <person name="Sun Q."/>
            <person name="Mori K."/>
        </authorList>
    </citation>
    <scope>NUCLEOTIDE SEQUENCE [LARGE SCALE GENOMIC DNA]</scope>
    <source>
        <strain evidence="2 3">CCM 7468</strain>
    </source>
</reference>
<keyword evidence="1" id="KW-0732">Signal</keyword>
<dbReference type="InterPro" id="IPR010607">
    <property type="entry name" value="DUF1194"/>
</dbReference>
<feature type="chain" id="PRO_5046555423" evidence="1">
    <location>
        <begin position="27"/>
        <end position="263"/>
    </location>
</feature>
<keyword evidence="3" id="KW-1185">Reference proteome</keyword>
<feature type="signal peptide" evidence="1">
    <location>
        <begin position="1"/>
        <end position="26"/>
    </location>
</feature>
<protein>
    <submittedName>
        <fullName evidence="2">DUF1194 domain-containing protein</fullName>
    </submittedName>
</protein>